<feature type="transmembrane region" description="Helical" evidence="1">
    <location>
        <begin position="31"/>
        <end position="53"/>
    </location>
</feature>
<dbReference type="OrthoDB" id="3366475at2759"/>
<proteinExistence type="predicted"/>
<gene>
    <name evidence="2" type="ORF">OBBRIDRAFT_697030</name>
</gene>
<feature type="non-terminal residue" evidence="2">
    <location>
        <position position="116"/>
    </location>
</feature>
<protein>
    <submittedName>
        <fullName evidence="2">Uncharacterized protein</fullName>
    </submittedName>
</protein>
<dbReference type="Proteomes" id="UP000250043">
    <property type="component" value="Unassembled WGS sequence"/>
</dbReference>
<dbReference type="AlphaFoldDB" id="A0A8E2DHY1"/>
<keyword evidence="1" id="KW-0472">Membrane</keyword>
<name>A0A8E2DHY1_9APHY</name>
<feature type="transmembrane region" description="Helical" evidence="1">
    <location>
        <begin position="60"/>
        <end position="80"/>
    </location>
</feature>
<keyword evidence="1" id="KW-0812">Transmembrane</keyword>
<feature type="transmembrane region" description="Helical" evidence="1">
    <location>
        <begin position="86"/>
        <end position="108"/>
    </location>
</feature>
<feature type="non-terminal residue" evidence="2">
    <location>
        <position position="1"/>
    </location>
</feature>
<dbReference type="EMBL" id="KV722480">
    <property type="protein sequence ID" value="OCH87597.1"/>
    <property type="molecule type" value="Genomic_DNA"/>
</dbReference>
<evidence type="ECO:0000313" key="2">
    <source>
        <dbReference type="EMBL" id="OCH87597.1"/>
    </source>
</evidence>
<evidence type="ECO:0000256" key="1">
    <source>
        <dbReference type="SAM" id="Phobius"/>
    </source>
</evidence>
<evidence type="ECO:0000313" key="3">
    <source>
        <dbReference type="Proteomes" id="UP000250043"/>
    </source>
</evidence>
<sequence>PPIVEIARVLYHSSVYALGLSGRLLSGVGSVLLNVSIVLASPLALVLPIFLYLLSPVIVFFQILLGAFIFTPYAIAVAALQNLYPIYVFVGAAFLFAVTVGLSARVTVDVIRHLLF</sequence>
<keyword evidence="1" id="KW-1133">Transmembrane helix</keyword>
<reference evidence="2 3" key="1">
    <citation type="submission" date="2016-07" db="EMBL/GenBank/DDBJ databases">
        <title>Draft genome of the white-rot fungus Obba rivulosa 3A-2.</title>
        <authorList>
            <consortium name="DOE Joint Genome Institute"/>
            <person name="Miettinen O."/>
            <person name="Riley R."/>
            <person name="Acob R."/>
            <person name="Barry K."/>
            <person name="Cullen D."/>
            <person name="De Vries R."/>
            <person name="Hainaut M."/>
            <person name="Hatakka A."/>
            <person name="Henrissat B."/>
            <person name="Hilden K."/>
            <person name="Kuo R."/>
            <person name="Labutti K."/>
            <person name="Lipzen A."/>
            <person name="Makela M.R."/>
            <person name="Sandor L."/>
            <person name="Spatafora J.W."/>
            <person name="Grigoriev I.V."/>
            <person name="Hibbett D.S."/>
        </authorList>
    </citation>
    <scope>NUCLEOTIDE SEQUENCE [LARGE SCALE GENOMIC DNA]</scope>
    <source>
        <strain evidence="2 3">3A-2</strain>
    </source>
</reference>
<organism evidence="2 3">
    <name type="scientific">Obba rivulosa</name>
    <dbReference type="NCBI Taxonomy" id="1052685"/>
    <lineage>
        <taxon>Eukaryota</taxon>
        <taxon>Fungi</taxon>
        <taxon>Dikarya</taxon>
        <taxon>Basidiomycota</taxon>
        <taxon>Agaricomycotina</taxon>
        <taxon>Agaricomycetes</taxon>
        <taxon>Polyporales</taxon>
        <taxon>Gelatoporiaceae</taxon>
        <taxon>Obba</taxon>
    </lineage>
</organism>
<accession>A0A8E2DHY1</accession>
<keyword evidence="3" id="KW-1185">Reference proteome</keyword>